<sequence length="220" mass="25414">MKSIEFLSKGEKIPLIVKVSTYPEGNLAIKLYTESHSRLDFWETMTVNLTGLRAKDCAFLNPLDIGSRFPALLKRTRLAASTGQEREADGILYTEYCFDAKKLQRLDPEGYTYYARRQKGELGRKYERLYIALLRLSKYVDGFHYTDYSGWRCLEHSSDTLPLWVEAEDPTTGRQFSIIHQGAVMQLLVTEPDGSQKKTHFRRKEDMASTLLTLFQNRLP</sequence>
<evidence type="ECO:0000313" key="1">
    <source>
        <dbReference type="EMBL" id="RFZ77587.1"/>
    </source>
</evidence>
<comment type="caution">
    <text evidence="1">The sequence shown here is derived from an EMBL/GenBank/DDBJ whole genome shotgun (WGS) entry which is preliminary data.</text>
</comment>
<evidence type="ECO:0000313" key="2">
    <source>
        <dbReference type="Proteomes" id="UP000260680"/>
    </source>
</evidence>
<dbReference type="AlphaFoldDB" id="A0A3E2N9A5"/>
<dbReference type="EMBL" id="QOHO01000057">
    <property type="protein sequence ID" value="RFZ77587.1"/>
    <property type="molecule type" value="Genomic_DNA"/>
</dbReference>
<gene>
    <name evidence="1" type="ORF">DS742_17380</name>
</gene>
<reference evidence="1 2" key="1">
    <citation type="submission" date="2018-07" db="EMBL/GenBank/DDBJ databases">
        <title>New species, Clostridium PI-S10-A1B.</title>
        <authorList>
            <person name="Krishna G."/>
            <person name="Summeta K."/>
            <person name="Shikha S."/>
            <person name="Prabhu P.B."/>
            <person name="Suresh K."/>
        </authorList>
    </citation>
    <scope>NUCLEOTIDE SEQUENCE [LARGE SCALE GENOMIC DNA]</scope>
    <source>
        <strain evidence="1 2">PI-S10-A1B</strain>
    </source>
</reference>
<dbReference type="RefSeq" id="WP_117418250.1">
    <property type="nucleotide sequence ID" value="NZ_QOHO01000057.1"/>
</dbReference>
<organism evidence="1 2">
    <name type="scientific">Lacrimispora amygdalina</name>
    <dbReference type="NCBI Taxonomy" id="253257"/>
    <lineage>
        <taxon>Bacteria</taxon>
        <taxon>Bacillati</taxon>
        <taxon>Bacillota</taxon>
        <taxon>Clostridia</taxon>
        <taxon>Lachnospirales</taxon>
        <taxon>Lachnospiraceae</taxon>
        <taxon>Lacrimispora</taxon>
    </lineage>
</organism>
<proteinExistence type="predicted"/>
<dbReference type="InterPro" id="IPR025462">
    <property type="entry name" value="DUF4313"/>
</dbReference>
<accession>A0A3E2N9A5</accession>
<dbReference type="Pfam" id="PF14190">
    <property type="entry name" value="DUF4313"/>
    <property type="match status" value="1"/>
</dbReference>
<dbReference type="Proteomes" id="UP000260680">
    <property type="component" value="Unassembled WGS sequence"/>
</dbReference>
<dbReference type="OrthoDB" id="1905338at2"/>
<protein>
    <submittedName>
        <fullName evidence="1">DUF4313 domain-containing protein</fullName>
    </submittedName>
</protein>
<name>A0A3E2N9A5_9FIRM</name>